<evidence type="ECO:0000256" key="4">
    <source>
        <dbReference type="ARBA" id="ARBA00022644"/>
    </source>
</evidence>
<keyword evidence="5" id="KW-0274">FAD</keyword>
<keyword evidence="3" id="KW-0285">Flavoprotein</keyword>
<dbReference type="InterPro" id="IPR016166">
    <property type="entry name" value="FAD-bd_PCMH"/>
</dbReference>
<keyword evidence="4" id="KW-0060">Ascorbate biosynthesis</keyword>
<organism evidence="8 9">
    <name type="scientific">Rhodococcus wratislaviensis</name>
    <name type="common">Tsukamurella wratislaviensis</name>
    <dbReference type="NCBI Taxonomy" id="44752"/>
    <lineage>
        <taxon>Bacteria</taxon>
        <taxon>Bacillati</taxon>
        <taxon>Actinomycetota</taxon>
        <taxon>Actinomycetes</taxon>
        <taxon>Mycobacteriales</taxon>
        <taxon>Nocardiaceae</taxon>
        <taxon>Rhodococcus</taxon>
    </lineage>
</organism>
<evidence type="ECO:0000256" key="2">
    <source>
        <dbReference type="ARBA" id="ARBA00005466"/>
    </source>
</evidence>
<dbReference type="InterPro" id="IPR006094">
    <property type="entry name" value="Oxid_FAD_bind_N"/>
</dbReference>
<dbReference type="GO" id="GO:0008720">
    <property type="term" value="F:D-lactate dehydrogenase (NAD+) activity"/>
    <property type="evidence" value="ECO:0007669"/>
    <property type="project" value="TreeGrafter"/>
</dbReference>
<dbReference type="InterPro" id="IPR016164">
    <property type="entry name" value="FAD-linked_Oxase-like_C"/>
</dbReference>
<evidence type="ECO:0000256" key="1">
    <source>
        <dbReference type="ARBA" id="ARBA00005147"/>
    </source>
</evidence>
<dbReference type="GO" id="GO:1903457">
    <property type="term" value="P:lactate catabolic process"/>
    <property type="evidence" value="ECO:0007669"/>
    <property type="project" value="TreeGrafter"/>
</dbReference>
<evidence type="ECO:0000256" key="6">
    <source>
        <dbReference type="ARBA" id="ARBA00023002"/>
    </source>
</evidence>
<dbReference type="Gene3D" id="3.30.465.10">
    <property type="match status" value="1"/>
</dbReference>
<dbReference type="Proteomes" id="UP000287519">
    <property type="component" value="Unassembled WGS sequence"/>
</dbReference>
<evidence type="ECO:0000259" key="7">
    <source>
        <dbReference type="PROSITE" id="PS51387"/>
    </source>
</evidence>
<keyword evidence="9" id="KW-1185">Reference proteome</keyword>
<proteinExistence type="inferred from homology"/>
<dbReference type="GO" id="GO:0019853">
    <property type="term" value="P:L-ascorbic acid biosynthetic process"/>
    <property type="evidence" value="ECO:0007669"/>
    <property type="project" value="UniProtKB-UniPathway"/>
</dbReference>
<evidence type="ECO:0000256" key="5">
    <source>
        <dbReference type="ARBA" id="ARBA00022827"/>
    </source>
</evidence>
<accession>A0A402CKP8</accession>
<dbReference type="UniPathway" id="UPA00132"/>
<dbReference type="GO" id="GO:0004458">
    <property type="term" value="F:D-lactate dehydrogenase (cytochrome) activity"/>
    <property type="evidence" value="ECO:0007669"/>
    <property type="project" value="TreeGrafter"/>
</dbReference>
<comment type="similarity">
    <text evidence="2">Belongs to the oxygen-dependent FAD-linked oxidoreductase family.</text>
</comment>
<dbReference type="InterPro" id="IPR016170">
    <property type="entry name" value="Cytok_DH_C_sf"/>
</dbReference>
<dbReference type="PANTHER" id="PTHR11748">
    <property type="entry name" value="D-LACTATE DEHYDROGENASE"/>
    <property type="match status" value="1"/>
</dbReference>
<dbReference type="SUPFAM" id="SSF55103">
    <property type="entry name" value="FAD-linked oxidases, C-terminal domain"/>
    <property type="match status" value="1"/>
</dbReference>
<dbReference type="Pfam" id="PF01565">
    <property type="entry name" value="FAD_binding_4"/>
    <property type="match status" value="1"/>
</dbReference>
<protein>
    <submittedName>
        <fullName evidence="8">4-cresol dehydrogenase [hydroxylating] flavoprotein subunit</fullName>
    </submittedName>
</protein>
<comment type="caution">
    <text evidence="8">The sequence shown here is derived from an EMBL/GenBank/DDBJ whole genome shotgun (WGS) entry which is preliminary data.</text>
</comment>
<dbReference type="Gene3D" id="3.30.43.10">
    <property type="entry name" value="Uridine Diphospho-n-acetylenolpyruvylglucosamine Reductase, domain 2"/>
    <property type="match status" value="1"/>
</dbReference>
<dbReference type="PROSITE" id="PS00862">
    <property type="entry name" value="OX2_COVAL_FAD"/>
    <property type="match status" value="1"/>
</dbReference>
<dbReference type="InterPro" id="IPR016171">
    <property type="entry name" value="Vanillyl_alc_oxidase_C-sub2"/>
</dbReference>
<comment type="pathway">
    <text evidence="1">Cofactor biosynthesis; L-ascorbate biosynthesis.</text>
</comment>
<evidence type="ECO:0000256" key="3">
    <source>
        <dbReference type="ARBA" id="ARBA00022630"/>
    </source>
</evidence>
<dbReference type="Gene3D" id="3.40.462.10">
    <property type="entry name" value="FAD-linked oxidases, C-terminal domain"/>
    <property type="match status" value="1"/>
</dbReference>
<dbReference type="InterPro" id="IPR016167">
    <property type="entry name" value="FAD-bd_PCMH_sub1"/>
</dbReference>
<dbReference type="InterPro" id="IPR016169">
    <property type="entry name" value="FAD-bd_PCMH_sub2"/>
</dbReference>
<reference evidence="8 9" key="1">
    <citation type="submission" date="2018-11" db="EMBL/GenBank/DDBJ databases">
        <title>Microbial catabolism of amino acid.</title>
        <authorList>
            <person name="Hibi M."/>
            <person name="Ogawa J."/>
        </authorList>
    </citation>
    <scope>NUCLEOTIDE SEQUENCE [LARGE SCALE GENOMIC DNA]</scope>
    <source>
        <strain evidence="8 9">C31-06</strain>
    </source>
</reference>
<evidence type="ECO:0000313" key="9">
    <source>
        <dbReference type="Proteomes" id="UP000287519"/>
    </source>
</evidence>
<sequence length="495" mass="54014">MNAVRSTLGDGAVSTSPETLLQYGFNRLPTGDVEPGAVAFPGSTEDVQVLVRLANEHGVSLWPTSTGHNLGLGEHSPVREGHVVVHLGKRMNRIIEVNETLGYAVIEPGVTFRQLRQEMADRGDVLMISATSGPPDGGVLGNALDRGAGYTPFFDHFGMLAGMDVVLPDGNLFSPGDGSFEGAKTKYLNKSGFGPMLDGVFSQSNFGIVTRAAIWLMPRPPAIRSFAFTFPEDSDLAEVIELVRPLKQGNVVPTLLKVTSDLYAVGTEETYPYERTGGQVPLPDDLRRELRDKHGVGAWTVSGAFYGPTMEALDSSIERVRAHFEKSGKARYISHEEIEKSEILKIHLDTFSGEPTESELGLLGWRNGGATWFLPATPMLGEEAELQHQVSRRVLNEYGFDYMVEFVCGPRVARGLHIIMFDRSNEEERQRMDDCYAALVQAYDEIGYPIGRAPTDWQERGGERLSQLAQLTGAIKTALDPGGVIAPGKYGISGQ</sequence>
<keyword evidence="6" id="KW-0560">Oxidoreductase</keyword>
<dbReference type="InterPro" id="IPR036318">
    <property type="entry name" value="FAD-bd_PCMH-like_sf"/>
</dbReference>
<gene>
    <name evidence="8" type="ORF">Rhow_008524</name>
</gene>
<dbReference type="AlphaFoldDB" id="A0A402CKP8"/>
<dbReference type="Gene3D" id="1.10.45.10">
    <property type="entry name" value="Vanillyl-alcohol Oxidase, Chain A, domain 4"/>
    <property type="match status" value="1"/>
</dbReference>
<dbReference type="GO" id="GO:0071949">
    <property type="term" value="F:FAD binding"/>
    <property type="evidence" value="ECO:0007669"/>
    <property type="project" value="InterPro"/>
</dbReference>
<feature type="domain" description="FAD-binding PCMH-type" evidence="7">
    <location>
        <begin position="31"/>
        <end position="219"/>
    </location>
</feature>
<dbReference type="EMBL" id="BHYM01000089">
    <property type="protein sequence ID" value="GCE44226.1"/>
    <property type="molecule type" value="Genomic_DNA"/>
</dbReference>
<dbReference type="PANTHER" id="PTHR11748:SF114">
    <property type="entry name" value="ARYL-ALCOHOL OXIDASE VANILLYL-ALCOHOL OXIDASE (AFU_ORTHOLOGUE AFUA_3G09500)-RELATED"/>
    <property type="match status" value="1"/>
</dbReference>
<dbReference type="PROSITE" id="PS51387">
    <property type="entry name" value="FAD_PCMH"/>
    <property type="match status" value="1"/>
</dbReference>
<evidence type="ECO:0000313" key="8">
    <source>
        <dbReference type="EMBL" id="GCE44226.1"/>
    </source>
</evidence>
<dbReference type="SUPFAM" id="SSF56176">
    <property type="entry name" value="FAD-binding/transporter-associated domain-like"/>
    <property type="match status" value="1"/>
</dbReference>
<name>A0A402CKP8_RHOWR</name>
<dbReference type="InterPro" id="IPR006093">
    <property type="entry name" value="Oxy_OxRdtase_FAD_BS"/>
</dbReference>